<feature type="coiled-coil region" evidence="7">
    <location>
        <begin position="58"/>
        <end position="85"/>
    </location>
</feature>
<evidence type="ECO:0000256" key="7">
    <source>
        <dbReference type="SAM" id="Coils"/>
    </source>
</evidence>
<evidence type="ECO:0000313" key="11">
    <source>
        <dbReference type="Proteomes" id="UP001188597"/>
    </source>
</evidence>
<dbReference type="InterPro" id="IPR003657">
    <property type="entry name" value="WRKY_dom"/>
</dbReference>
<dbReference type="Proteomes" id="UP001188597">
    <property type="component" value="Unassembled WGS sequence"/>
</dbReference>
<keyword evidence="4" id="KW-0804">Transcription</keyword>
<organism evidence="10 11">
    <name type="scientific">Escallonia herrerae</name>
    <dbReference type="NCBI Taxonomy" id="1293975"/>
    <lineage>
        <taxon>Eukaryota</taxon>
        <taxon>Viridiplantae</taxon>
        <taxon>Streptophyta</taxon>
        <taxon>Embryophyta</taxon>
        <taxon>Tracheophyta</taxon>
        <taxon>Spermatophyta</taxon>
        <taxon>Magnoliopsida</taxon>
        <taxon>eudicotyledons</taxon>
        <taxon>Gunneridae</taxon>
        <taxon>Pentapetalae</taxon>
        <taxon>asterids</taxon>
        <taxon>campanulids</taxon>
        <taxon>Escalloniales</taxon>
        <taxon>Escalloniaceae</taxon>
        <taxon>Escallonia</taxon>
    </lineage>
</organism>
<keyword evidence="5" id="KW-0539">Nucleus</keyword>
<dbReference type="EMBL" id="JAVXUP010001642">
    <property type="protein sequence ID" value="KAK3009501.1"/>
    <property type="molecule type" value="Genomic_DNA"/>
</dbReference>
<feature type="compositionally biased region" description="Basic and acidic residues" evidence="8">
    <location>
        <begin position="1"/>
        <end position="22"/>
    </location>
</feature>
<dbReference type="Pfam" id="PF03106">
    <property type="entry name" value="WRKY"/>
    <property type="match status" value="1"/>
</dbReference>
<dbReference type="PANTHER" id="PTHR31429:SF54">
    <property type="entry name" value="WRKY TRANSCRIPTION FACTOR 9-RELATED"/>
    <property type="match status" value="1"/>
</dbReference>
<keyword evidence="11" id="KW-1185">Reference proteome</keyword>
<evidence type="ECO:0000256" key="3">
    <source>
        <dbReference type="ARBA" id="ARBA00023125"/>
    </source>
</evidence>
<dbReference type="GO" id="GO:0003700">
    <property type="term" value="F:DNA-binding transcription factor activity"/>
    <property type="evidence" value="ECO:0007669"/>
    <property type="project" value="InterPro"/>
</dbReference>
<evidence type="ECO:0000256" key="5">
    <source>
        <dbReference type="ARBA" id="ARBA00023242"/>
    </source>
</evidence>
<evidence type="ECO:0000256" key="4">
    <source>
        <dbReference type="ARBA" id="ARBA00023163"/>
    </source>
</evidence>
<sequence length="467" mass="51590">MEIDLSLKLDSQEEAKEDERDQVQSQNQVHEHSRTEVDAEQVEDVAPVNVPLEENLHTEEKQMEMKRMKEENKVLRKVVEQTLKDYYDLQTKFADPKNFLSLHGNDSESQATEAVAPNIFDMNYTKKPPSRSKERENQLGLSLRLQSDSVHQEREEDQEKIKEDAARFAPILQRGPELGGITSPPNRKARVSVRARCEAATMNDGCQWRKYGQKIAKGNPCPRAYYRCTVAPGCPVRKQVQRCLEDMSILITTYEGTHNHSLPVGATAMASTASAAASFMLLDSSSHIPLGSGTNISSFPYHTSNISPYAPLPFRNPSSNLDPSKGNNVVLDLTNNVSSNPQQLFPMASSSSNSSSQVGFPWMQSNPSHHNDVHFRSPTQVAADGNNSKLLAENVTAIASDPKFRVAVAAAISSLINKESQTSHHHHHHHHHPTVPKDGGNGSSSTAGKNWILESLSTGGNNVRHSP</sequence>
<dbReference type="PANTHER" id="PTHR31429">
    <property type="entry name" value="WRKY TRANSCRIPTION FACTOR 36-RELATED"/>
    <property type="match status" value="1"/>
</dbReference>
<dbReference type="SUPFAM" id="SSF118290">
    <property type="entry name" value="WRKY DNA-binding domain"/>
    <property type="match status" value="1"/>
</dbReference>
<keyword evidence="3" id="KW-0238">DNA-binding</keyword>
<protein>
    <recommendedName>
        <fullName evidence="9">WRKY domain-containing protein</fullName>
    </recommendedName>
</protein>
<comment type="caution">
    <text evidence="10">The sequence shown here is derived from an EMBL/GenBank/DDBJ whole genome shotgun (WGS) entry which is preliminary data.</text>
</comment>
<feature type="compositionally biased region" description="Basic residues" evidence="8">
    <location>
        <begin position="423"/>
        <end position="434"/>
    </location>
</feature>
<accession>A0AA88VIC1</accession>
<reference evidence="10" key="1">
    <citation type="submission" date="2022-12" db="EMBL/GenBank/DDBJ databases">
        <title>Draft genome assemblies for two species of Escallonia (Escalloniales).</title>
        <authorList>
            <person name="Chanderbali A."/>
            <person name="Dervinis C."/>
            <person name="Anghel I."/>
            <person name="Soltis D."/>
            <person name="Soltis P."/>
            <person name="Zapata F."/>
        </authorList>
    </citation>
    <scope>NUCLEOTIDE SEQUENCE</scope>
    <source>
        <strain evidence="10">UCBG64.0493</strain>
        <tissue evidence="10">Leaf</tissue>
    </source>
</reference>
<feature type="region of interest" description="Disordered" evidence="8">
    <location>
        <begin position="1"/>
        <end position="57"/>
    </location>
</feature>
<evidence type="ECO:0000256" key="1">
    <source>
        <dbReference type="ARBA" id="ARBA00004123"/>
    </source>
</evidence>
<dbReference type="Gene3D" id="2.20.25.80">
    <property type="entry name" value="WRKY domain"/>
    <property type="match status" value="1"/>
</dbReference>
<keyword evidence="7" id="KW-0175">Coiled coil</keyword>
<dbReference type="SMART" id="SM00774">
    <property type="entry name" value="WRKY"/>
    <property type="match status" value="1"/>
</dbReference>
<feature type="region of interest" description="Disordered" evidence="8">
    <location>
        <begin position="347"/>
        <end position="375"/>
    </location>
</feature>
<comment type="similarity">
    <text evidence="6">Belongs to the WRKY group II-b family.</text>
</comment>
<evidence type="ECO:0000313" key="10">
    <source>
        <dbReference type="EMBL" id="KAK3009501.1"/>
    </source>
</evidence>
<dbReference type="InterPro" id="IPR044810">
    <property type="entry name" value="WRKY_plant"/>
</dbReference>
<name>A0AA88VIC1_9ASTE</name>
<evidence type="ECO:0000256" key="2">
    <source>
        <dbReference type="ARBA" id="ARBA00023015"/>
    </source>
</evidence>
<feature type="domain" description="WRKY" evidence="9">
    <location>
        <begin position="197"/>
        <end position="263"/>
    </location>
</feature>
<dbReference type="InterPro" id="IPR036576">
    <property type="entry name" value="WRKY_dom_sf"/>
</dbReference>
<evidence type="ECO:0000259" key="9">
    <source>
        <dbReference type="PROSITE" id="PS50811"/>
    </source>
</evidence>
<dbReference type="GO" id="GO:0043565">
    <property type="term" value="F:sequence-specific DNA binding"/>
    <property type="evidence" value="ECO:0007669"/>
    <property type="project" value="InterPro"/>
</dbReference>
<dbReference type="AlphaFoldDB" id="A0AA88VIC1"/>
<feature type="region of interest" description="Disordered" evidence="8">
    <location>
        <begin position="418"/>
        <end position="448"/>
    </location>
</feature>
<dbReference type="PROSITE" id="PS50811">
    <property type="entry name" value="WRKY"/>
    <property type="match status" value="1"/>
</dbReference>
<proteinExistence type="inferred from homology"/>
<comment type="subcellular location">
    <subcellularLocation>
        <location evidence="1">Nucleus</location>
    </subcellularLocation>
</comment>
<gene>
    <name evidence="10" type="ORF">RJ639_013866</name>
</gene>
<evidence type="ECO:0000256" key="8">
    <source>
        <dbReference type="SAM" id="MobiDB-lite"/>
    </source>
</evidence>
<dbReference type="GO" id="GO:0005634">
    <property type="term" value="C:nucleus"/>
    <property type="evidence" value="ECO:0007669"/>
    <property type="project" value="UniProtKB-SubCell"/>
</dbReference>
<evidence type="ECO:0000256" key="6">
    <source>
        <dbReference type="ARBA" id="ARBA00061007"/>
    </source>
</evidence>
<feature type="region of interest" description="Disordered" evidence="8">
    <location>
        <begin position="110"/>
        <end position="141"/>
    </location>
</feature>
<keyword evidence="2" id="KW-0805">Transcription regulation</keyword>
<dbReference type="FunFam" id="2.20.25.80:FF:000002">
    <property type="entry name" value="probable WRKY transcription factor 31"/>
    <property type="match status" value="1"/>
</dbReference>